<dbReference type="KEGG" id="bdr:105227161"/>
<accession>A0A8N4QG49</accession>
<dbReference type="Pfam" id="PF05306">
    <property type="entry name" value="DUF733"/>
    <property type="match status" value="1"/>
</dbReference>
<dbReference type="RefSeq" id="XP_029406420.2">
    <property type="nucleotide sequence ID" value="XM_029550560.2"/>
</dbReference>
<proteinExistence type="predicted"/>
<keyword evidence="2" id="KW-1185">Reference proteome</keyword>
<dbReference type="AlphaFoldDB" id="A0A8N4QG49"/>
<evidence type="ECO:0000313" key="2">
    <source>
        <dbReference type="Proteomes" id="UP001652620"/>
    </source>
</evidence>
<reference evidence="3" key="1">
    <citation type="submission" date="2025-08" db="UniProtKB">
        <authorList>
            <consortium name="RefSeq"/>
        </authorList>
    </citation>
    <scope>IDENTIFICATION</scope>
    <source>
        <tissue evidence="3">Adult</tissue>
    </source>
</reference>
<protein>
    <submittedName>
        <fullName evidence="3">Uncharacterized protein LOC105227161</fullName>
    </submittedName>
</protein>
<gene>
    <name evidence="3" type="primary">LOC105227161</name>
</gene>
<dbReference type="OrthoDB" id="7935653at2759"/>
<sequence length="128" mass="14473">MGSLMRKCTTSNSNNSSSNANKSKSKTSVGYQLFMYQEELRRGNTRSLSVAKSKISLTECLIRENVQNLSNRSDEDLRIISREMSFKKHLQTQVSRYSKLIKLAMGVEQKAIKDSTYISSTAAHSRVK</sequence>
<dbReference type="GeneID" id="105227161"/>
<organism evidence="2 3">
    <name type="scientific">Bactrocera dorsalis</name>
    <name type="common">Oriental fruit fly</name>
    <name type="synonym">Dacus dorsalis</name>
    <dbReference type="NCBI Taxonomy" id="27457"/>
    <lineage>
        <taxon>Eukaryota</taxon>
        <taxon>Metazoa</taxon>
        <taxon>Ecdysozoa</taxon>
        <taxon>Arthropoda</taxon>
        <taxon>Hexapoda</taxon>
        <taxon>Insecta</taxon>
        <taxon>Pterygota</taxon>
        <taxon>Neoptera</taxon>
        <taxon>Endopterygota</taxon>
        <taxon>Diptera</taxon>
        <taxon>Brachycera</taxon>
        <taxon>Muscomorpha</taxon>
        <taxon>Tephritoidea</taxon>
        <taxon>Tephritidae</taxon>
        <taxon>Bactrocera</taxon>
        <taxon>Bactrocera</taxon>
    </lineage>
</organism>
<evidence type="ECO:0000256" key="1">
    <source>
        <dbReference type="SAM" id="MobiDB-lite"/>
    </source>
</evidence>
<feature type="compositionally biased region" description="Low complexity" evidence="1">
    <location>
        <begin position="9"/>
        <end position="27"/>
    </location>
</feature>
<dbReference type="InterPro" id="IPR007970">
    <property type="entry name" value="DUF733"/>
</dbReference>
<evidence type="ECO:0000313" key="3">
    <source>
        <dbReference type="RefSeq" id="XP_029406420.2"/>
    </source>
</evidence>
<feature type="region of interest" description="Disordered" evidence="1">
    <location>
        <begin position="1"/>
        <end position="27"/>
    </location>
</feature>
<dbReference type="Proteomes" id="UP001652620">
    <property type="component" value="Chromosome 5"/>
</dbReference>
<name>A0A8N4QG49_BACDO</name>